<dbReference type="GO" id="GO:0003677">
    <property type="term" value="F:DNA binding"/>
    <property type="evidence" value="ECO:0007669"/>
    <property type="project" value="InterPro"/>
</dbReference>
<dbReference type="GO" id="GO:0006352">
    <property type="term" value="P:DNA-templated transcription initiation"/>
    <property type="evidence" value="ECO:0007669"/>
    <property type="project" value="InterPro"/>
</dbReference>
<evidence type="ECO:0000256" key="1">
    <source>
        <dbReference type="ARBA" id="ARBA00010641"/>
    </source>
</evidence>
<dbReference type="STRING" id="641524.ADICYQ_3410"/>
<dbReference type="SUPFAM" id="SSF88946">
    <property type="entry name" value="Sigma2 domain of RNA polymerase sigma factors"/>
    <property type="match status" value="1"/>
</dbReference>
<feature type="domain" description="RNA polymerase sigma factor 70 region 4 type 2" evidence="6">
    <location>
        <begin position="110"/>
        <end position="162"/>
    </location>
</feature>
<dbReference type="Gene3D" id="1.10.10.10">
    <property type="entry name" value="Winged helix-like DNA-binding domain superfamily/Winged helix DNA-binding domain"/>
    <property type="match status" value="1"/>
</dbReference>
<dbReference type="Gene3D" id="1.10.1740.10">
    <property type="match status" value="1"/>
</dbReference>
<dbReference type="InterPro" id="IPR014284">
    <property type="entry name" value="RNA_pol_sigma-70_dom"/>
</dbReference>
<dbReference type="EMBL" id="ATNM01000118">
    <property type="protein sequence ID" value="EPR67622.1"/>
    <property type="molecule type" value="Genomic_DNA"/>
</dbReference>
<dbReference type="AlphaFoldDB" id="S7VDI7"/>
<dbReference type="Proteomes" id="UP000014974">
    <property type="component" value="Unassembled WGS sequence"/>
</dbReference>
<dbReference type="SUPFAM" id="SSF88659">
    <property type="entry name" value="Sigma3 and sigma4 domains of RNA polymerase sigma factors"/>
    <property type="match status" value="1"/>
</dbReference>
<dbReference type="InterPro" id="IPR036388">
    <property type="entry name" value="WH-like_DNA-bd_sf"/>
</dbReference>
<dbReference type="InterPro" id="IPR013249">
    <property type="entry name" value="RNA_pol_sigma70_r4_t2"/>
</dbReference>
<dbReference type="Pfam" id="PF04542">
    <property type="entry name" value="Sigma70_r2"/>
    <property type="match status" value="1"/>
</dbReference>
<dbReference type="GO" id="GO:0016987">
    <property type="term" value="F:sigma factor activity"/>
    <property type="evidence" value="ECO:0007669"/>
    <property type="project" value="UniProtKB-KW"/>
</dbReference>
<dbReference type="NCBIfam" id="TIGR02937">
    <property type="entry name" value="sigma70-ECF"/>
    <property type="match status" value="1"/>
</dbReference>
<organism evidence="7 8">
    <name type="scientific">Cyclobacterium qasimii M12-11B</name>
    <dbReference type="NCBI Taxonomy" id="641524"/>
    <lineage>
        <taxon>Bacteria</taxon>
        <taxon>Pseudomonadati</taxon>
        <taxon>Bacteroidota</taxon>
        <taxon>Cytophagia</taxon>
        <taxon>Cytophagales</taxon>
        <taxon>Cyclobacteriaceae</taxon>
        <taxon>Cyclobacterium</taxon>
    </lineage>
</organism>
<dbReference type="eggNOG" id="COG1595">
    <property type="taxonomic scope" value="Bacteria"/>
</dbReference>
<comment type="similarity">
    <text evidence="1">Belongs to the sigma-70 factor family. ECF subfamily.</text>
</comment>
<keyword evidence="2" id="KW-0805">Transcription regulation</keyword>
<dbReference type="InterPro" id="IPR007627">
    <property type="entry name" value="RNA_pol_sigma70_r2"/>
</dbReference>
<evidence type="ECO:0000259" key="6">
    <source>
        <dbReference type="Pfam" id="PF08281"/>
    </source>
</evidence>
<dbReference type="CDD" id="cd06171">
    <property type="entry name" value="Sigma70_r4"/>
    <property type="match status" value="1"/>
</dbReference>
<evidence type="ECO:0000313" key="7">
    <source>
        <dbReference type="EMBL" id="EPR67622.1"/>
    </source>
</evidence>
<accession>S7VDI7</accession>
<dbReference type="InterPro" id="IPR014327">
    <property type="entry name" value="RNA_pol_sigma70_bacteroid"/>
</dbReference>
<dbReference type="InterPro" id="IPR013324">
    <property type="entry name" value="RNA_pol_sigma_r3/r4-like"/>
</dbReference>
<proteinExistence type="inferred from homology"/>
<name>S7VDI7_9BACT</name>
<feature type="domain" description="RNA polymerase sigma-70 region 2" evidence="5">
    <location>
        <begin position="13"/>
        <end position="77"/>
    </location>
</feature>
<reference evidence="7 8" key="1">
    <citation type="journal article" date="2013" name="Genome Announc.">
        <title>Draft Genome Sequence of Cyclobacterium qasimii Strain M12-11BT, Isolated from Arctic Marine Sediment.</title>
        <authorList>
            <person name="Shivaji S."/>
            <person name="Ara S."/>
            <person name="Singh A."/>
            <person name="Kumar Pinnaka A."/>
        </authorList>
    </citation>
    <scope>NUCLEOTIDE SEQUENCE [LARGE SCALE GENOMIC DNA]</scope>
    <source>
        <strain evidence="7 8">M12-11B</strain>
    </source>
</reference>
<dbReference type="InterPro" id="IPR013325">
    <property type="entry name" value="RNA_pol_sigma_r2"/>
</dbReference>
<keyword evidence="3" id="KW-0731">Sigma factor</keyword>
<gene>
    <name evidence="7" type="ORF">ADICYQ_3410</name>
</gene>
<protein>
    <submittedName>
        <fullName evidence="7">RNA polymerase ECF-type sigma factor</fullName>
    </submittedName>
</protein>
<dbReference type="PANTHER" id="PTHR43133">
    <property type="entry name" value="RNA POLYMERASE ECF-TYPE SIGMA FACTO"/>
    <property type="match status" value="1"/>
</dbReference>
<keyword evidence="4" id="KW-0804">Transcription</keyword>
<comment type="caution">
    <text evidence="7">The sequence shown here is derived from an EMBL/GenBank/DDBJ whole genome shotgun (WGS) entry which is preliminary data.</text>
</comment>
<evidence type="ECO:0000259" key="5">
    <source>
        <dbReference type="Pfam" id="PF04542"/>
    </source>
</evidence>
<evidence type="ECO:0000256" key="4">
    <source>
        <dbReference type="ARBA" id="ARBA00023163"/>
    </source>
</evidence>
<evidence type="ECO:0000313" key="8">
    <source>
        <dbReference type="Proteomes" id="UP000014974"/>
    </source>
</evidence>
<evidence type="ECO:0000256" key="2">
    <source>
        <dbReference type="ARBA" id="ARBA00023015"/>
    </source>
</evidence>
<evidence type="ECO:0000256" key="3">
    <source>
        <dbReference type="ARBA" id="ARBA00023082"/>
    </source>
</evidence>
<dbReference type="InterPro" id="IPR039425">
    <property type="entry name" value="RNA_pol_sigma-70-like"/>
</dbReference>
<dbReference type="PANTHER" id="PTHR43133:SF46">
    <property type="entry name" value="RNA POLYMERASE SIGMA-70 FACTOR ECF SUBFAMILY"/>
    <property type="match status" value="1"/>
</dbReference>
<dbReference type="Pfam" id="PF08281">
    <property type="entry name" value="Sigma70_r4_2"/>
    <property type="match status" value="1"/>
</dbReference>
<dbReference type="NCBIfam" id="TIGR02985">
    <property type="entry name" value="Sig70_bacteroi1"/>
    <property type="match status" value="1"/>
</dbReference>
<sequence>MENNDERAFSEFFDHYHTRLINLALLYLPRYDLAEDIVSEVLLKLLQKRESLLAIKNFDGYLFKMVKNKSLNLLKSKELLNNIPIDDINDYLIPESTDPEKTLINASLGEKLDSVIQKLPPKRRLVFKMIKDEHMSYREVADILGISERTVEVHLKLALENLRTALKQFYDEHQGHLSISKSRFLSIFL</sequence>